<dbReference type="EMBL" id="BPLR01005506">
    <property type="protein sequence ID" value="GIY02819.1"/>
    <property type="molecule type" value="Genomic_DNA"/>
</dbReference>
<dbReference type="AlphaFoldDB" id="A0AAV4Q2V0"/>
<gene>
    <name evidence="2" type="ORF">CEXT_134881</name>
</gene>
<proteinExistence type="predicted"/>
<sequence length="112" mass="12868">MRPVTSRLPWRPCEGGWQPLSVFGTQVRHVNSPPLFYAVLTSRPLTRINEGILSPDWLQKRWSSYPQSRNTNLFRVHNSNDIKRTPLSMQSKPSGTSQTSDENVHPKRTTPQ</sequence>
<feature type="compositionally biased region" description="Polar residues" evidence="1">
    <location>
        <begin position="87"/>
        <end position="101"/>
    </location>
</feature>
<organism evidence="2 3">
    <name type="scientific">Caerostris extrusa</name>
    <name type="common">Bark spider</name>
    <name type="synonym">Caerostris bankana</name>
    <dbReference type="NCBI Taxonomy" id="172846"/>
    <lineage>
        <taxon>Eukaryota</taxon>
        <taxon>Metazoa</taxon>
        <taxon>Ecdysozoa</taxon>
        <taxon>Arthropoda</taxon>
        <taxon>Chelicerata</taxon>
        <taxon>Arachnida</taxon>
        <taxon>Araneae</taxon>
        <taxon>Araneomorphae</taxon>
        <taxon>Entelegynae</taxon>
        <taxon>Araneoidea</taxon>
        <taxon>Araneidae</taxon>
        <taxon>Caerostris</taxon>
    </lineage>
</organism>
<comment type="caution">
    <text evidence="2">The sequence shown here is derived from an EMBL/GenBank/DDBJ whole genome shotgun (WGS) entry which is preliminary data.</text>
</comment>
<reference evidence="2 3" key="1">
    <citation type="submission" date="2021-06" db="EMBL/GenBank/DDBJ databases">
        <title>Caerostris extrusa draft genome.</title>
        <authorList>
            <person name="Kono N."/>
            <person name="Arakawa K."/>
        </authorList>
    </citation>
    <scope>NUCLEOTIDE SEQUENCE [LARGE SCALE GENOMIC DNA]</scope>
</reference>
<name>A0AAV4Q2V0_CAEEX</name>
<evidence type="ECO:0000313" key="2">
    <source>
        <dbReference type="EMBL" id="GIY02819.1"/>
    </source>
</evidence>
<keyword evidence="3" id="KW-1185">Reference proteome</keyword>
<accession>A0AAV4Q2V0</accession>
<dbReference type="Proteomes" id="UP001054945">
    <property type="component" value="Unassembled WGS sequence"/>
</dbReference>
<feature type="region of interest" description="Disordered" evidence="1">
    <location>
        <begin position="78"/>
        <end position="112"/>
    </location>
</feature>
<evidence type="ECO:0000256" key="1">
    <source>
        <dbReference type="SAM" id="MobiDB-lite"/>
    </source>
</evidence>
<protein>
    <submittedName>
        <fullName evidence="2">Uncharacterized protein</fullName>
    </submittedName>
</protein>
<evidence type="ECO:0000313" key="3">
    <source>
        <dbReference type="Proteomes" id="UP001054945"/>
    </source>
</evidence>